<evidence type="ECO:0000256" key="2">
    <source>
        <dbReference type="ARBA" id="ARBA00012162"/>
    </source>
</evidence>
<dbReference type="InterPro" id="IPR006366">
    <property type="entry name" value="CobA/CysG_C"/>
</dbReference>
<dbReference type="EMBL" id="CP053452">
    <property type="protein sequence ID" value="QJW97392.1"/>
    <property type="molecule type" value="Genomic_DNA"/>
</dbReference>
<evidence type="ECO:0000256" key="10">
    <source>
        <dbReference type="RuleBase" id="RU003960"/>
    </source>
</evidence>
<comment type="pathway">
    <text evidence="8">Porphyrin-containing compound metabolism; siroheme biosynthesis; precorrin-2 from uroporphyrinogen III: step 1/1.</text>
</comment>
<keyword evidence="14" id="KW-1185">Reference proteome</keyword>
<dbReference type="EC" id="2.1.1.107" evidence="2"/>
<reference evidence="14" key="1">
    <citation type="submission" date="2020-05" db="EMBL/GenBank/DDBJ databases">
        <title>Frigoriglobus tundricola gen. nov., sp. nov., a psychrotolerant cellulolytic planctomycete of the family Gemmataceae with two divergent copies of 16S rRNA gene.</title>
        <authorList>
            <person name="Kulichevskaya I.S."/>
            <person name="Ivanova A.A."/>
            <person name="Naumoff D.G."/>
            <person name="Beletsky A.V."/>
            <person name="Rijpstra W.I.C."/>
            <person name="Sinninghe Damste J.S."/>
            <person name="Mardanov A.V."/>
            <person name="Ravin N.V."/>
            <person name="Dedysh S.N."/>
        </authorList>
    </citation>
    <scope>NUCLEOTIDE SEQUENCE [LARGE SCALE GENOMIC DNA]</scope>
    <source>
        <strain evidence="14">PL17</strain>
    </source>
</reference>
<keyword evidence="3" id="KW-0169">Cobalamin biosynthesis</keyword>
<evidence type="ECO:0000256" key="9">
    <source>
        <dbReference type="ARBA" id="ARBA00060548"/>
    </source>
</evidence>
<dbReference type="GO" id="GO:0004851">
    <property type="term" value="F:uroporphyrin-III C-methyltransferase activity"/>
    <property type="evidence" value="ECO:0007669"/>
    <property type="project" value="UniProtKB-EC"/>
</dbReference>
<sequence length="310" mass="31727">MYRSVRYVARAFCPEDTVARFASAGTVYLVGAGPGAADLITVRGLRVLQSADVVLHDALISPELLTEAGPLAELVSVGKRGYCIGSTKQETINDALVRYARAGKSVCRLKCGDPCVFGRGGEEAEVLAAAGVTFEIVPGVTSAVGACAAAGIPLTHRDAGQAVALVTGHHDPDSPDCTLDWDALARMPGLVFYMGVRHVARIAAKLCDSGLASDTPAAVIESGTLPTQKVLVADLLGIGHATEGASITGPAVFVVGAVVRYRDQLLALANPARKGGGLHSAPPHTTRRAPAARQAPAALAGGVRQEGAPA</sequence>
<keyword evidence="4 10" id="KW-0489">Methyltransferase</keyword>
<dbReference type="InterPro" id="IPR000878">
    <property type="entry name" value="4pyrrol_Mease"/>
</dbReference>
<dbReference type="PANTHER" id="PTHR45790:SF3">
    <property type="entry name" value="S-ADENOSYL-L-METHIONINE-DEPENDENT UROPORPHYRINOGEN III METHYLTRANSFERASE, CHLOROPLASTIC"/>
    <property type="match status" value="1"/>
</dbReference>
<dbReference type="SUPFAM" id="SSF53790">
    <property type="entry name" value="Tetrapyrrole methylase"/>
    <property type="match status" value="1"/>
</dbReference>
<evidence type="ECO:0000256" key="8">
    <source>
        <dbReference type="ARBA" id="ARBA00025705"/>
    </source>
</evidence>
<feature type="domain" description="Tetrapyrrole methylase" evidence="12">
    <location>
        <begin position="26"/>
        <end position="235"/>
    </location>
</feature>
<dbReference type="Pfam" id="PF00590">
    <property type="entry name" value="TP_methylase"/>
    <property type="match status" value="1"/>
</dbReference>
<feature type="region of interest" description="Disordered" evidence="11">
    <location>
        <begin position="272"/>
        <end position="310"/>
    </location>
</feature>
<protein>
    <recommendedName>
        <fullName evidence="2">uroporphyrinogen-III C-methyltransferase</fullName>
        <ecNumber evidence="2">2.1.1.107</ecNumber>
    </recommendedName>
</protein>
<dbReference type="InterPro" id="IPR050161">
    <property type="entry name" value="Siro_Cobalamin_biosynth"/>
</dbReference>
<proteinExistence type="inferred from homology"/>
<keyword evidence="5 10" id="KW-0808">Transferase</keyword>
<dbReference type="GO" id="GO:0032259">
    <property type="term" value="P:methylation"/>
    <property type="evidence" value="ECO:0007669"/>
    <property type="project" value="UniProtKB-KW"/>
</dbReference>
<dbReference type="CDD" id="cd11642">
    <property type="entry name" value="SUMT"/>
    <property type="match status" value="1"/>
</dbReference>
<comment type="pathway">
    <text evidence="9">Cofactor biosynthesis; adenosylcobalamin biosynthesis; precorrin-2 from uroporphyrinogen III: step 1/1.</text>
</comment>
<evidence type="ECO:0000256" key="7">
    <source>
        <dbReference type="ARBA" id="ARBA00023244"/>
    </source>
</evidence>
<dbReference type="InterPro" id="IPR003043">
    <property type="entry name" value="Uropor_MeTrfase_CS"/>
</dbReference>
<evidence type="ECO:0000313" key="14">
    <source>
        <dbReference type="Proteomes" id="UP000503447"/>
    </source>
</evidence>
<evidence type="ECO:0000256" key="11">
    <source>
        <dbReference type="SAM" id="MobiDB-lite"/>
    </source>
</evidence>
<dbReference type="InterPro" id="IPR035996">
    <property type="entry name" value="4pyrrol_Methylase_sf"/>
</dbReference>
<organism evidence="13 14">
    <name type="scientific">Frigoriglobus tundricola</name>
    <dbReference type="NCBI Taxonomy" id="2774151"/>
    <lineage>
        <taxon>Bacteria</taxon>
        <taxon>Pseudomonadati</taxon>
        <taxon>Planctomycetota</taxon>
        <taxon>Planctomycetia</taxon>
        <taxon>Gemmatales</taxon>
        <taxon>Gemmataceae</taxon>
        <taxon>Frigoriglobus</taxon>
    </lineage>
</organism>
<dbReference type="Proteomes" id="UP000503447">
    <property type="component" value="Chromosome"/>
</dbReference>
<dbReference type="Gene3D" id="3.30.950.10">
    <property type="entry name" value="Methyltransferase, Cobalt-precorrin-4 Transmethylase, Domain 2"/>
    <property type="match status" value="1"/>
</dbReference>
<evidence type="ECO:0000313" key="13">
    <source>
        <dbReference type="EMBL" id="QJW97392.1"/>
    </source>
</evidence>
<dbReference type="AlphaFoldDB" id="A0A6M5YWT2"/>
<evidence type="ECO:0000256" key="5">
    <source>
        <dbReference type="ARBA" id="ARBA00022679"/>
    </source>
</evidence>
<dbReference type="GO" id="GO:0009236">
    <property type="term" value="P:cobalamin biosynthetic process"/>
    <property type="evidence" value="ECO:0007669"/>
    <property type="project" value="UniProtKB-KW"/>
</dbReference>
<dbReference type="KEGG" id="ftj:FTUN_4966"/>
<gene>
    <name evidence="13" type="ORF">FTUN_4966</name>
</gene>
<dbReference type="InterPro" id="IPR014777">
    <property type="entry name" value="4pyrrole_Mease_sub1"/>
</dbReference>
<dbReference type="PANTHER" id="PTHR45790">
    <property type="entry name" value="SIROHEME SYNTHASE-RELATED"/>
    <property type="match status" value="1"/>
</dbReference>
<dbReference type="FunFam" id="3.30.950.10:FF:000001">
    <property type="entry name" value="Siroheme synthase"/>
    <property type="match status" value="1"/>
</dbReference>
<dbReference type="GO" id="GO:0019354">
    <property type="term" value="P:siroheme biosynthetic process"/>
    <property type="evidence" value="ECO:0007669"/>
    <property type="project" value="InterPro"/>
</dbReference>
<dbReference type="FunFam" id="3.40.1010.10:FF:000001">
    <property type="entry name" value="Siroheme synthase"/>
    <property type="match status" value="1"/>
</dbReference>
<evidence type="ECO:0000259" key="12">
    <source>
        <dbReference type="Pfam" id="PF00590"/>
    </source>
</evidence>
<dbReference type="PROSITE" id="PS00840">
    <property type="entry name" value="SUMT_2"/>
    <property type="match status" value="1"/>
</dbReference>
<dbReference type="Gene3D" id="3.40.1010.10">
    <property type="entry name" value="Cobalt-precorrin-4 Transmethylase, Domain 1"/>
    <property type="match status" value="1"/>
</dbReference>
<evidence type="ECO:0000256" key="6">
    <source>
        <dbReference type="ARBA" id="ARBA00022691"/>
    </source>
</evidence>
<name>A0A6M5YWT2_9BACT</name>
<accession>A0A6M5YWT2</accession>
<feature type="compositionally biased region" description="Low complexity" evidence="11">
    <location>
        <begin position="281"/>
        <end position="300"/>
    </location>
</feature>
<evidence type="ECO:0000256" key="3">
    <source>
        <dbReference type="ARBA" id="ARBA00022573"/>
    </source>
</evidence>
<dbReference type="NCBIfam" id="TIGR01469">
    <property type="entry name" value="cobA_cysG_Cterm"/>
    <property type="match status" value="1"/>
</dbReference>
<evidence type="ECO:0000256" key="4">
    <source>
        <dbReference type="ARBA" id="ARBA00022603"/>
    </source>
</evidence>
<dbReference type="NCBIfam" id="NF004790">
    <property type="entry name" value="PRK06136.1"/>
    <property type="match status" value="1"/>
</dbReference>
<dbReference type="PROSITE" id="PS00839">
    <property type="entry name" value="SUMT_1"/>
    <property type="match status" value="1"/>
</dbReference>
<dbReference type="InterPro" id="IPR014776">
    <property type="entry name" value="4pyrrole_Mease_sub2"/>
</dbReference>
<keyword evidence="6" id="KW-0949">S-adenosyl-L-methionine</keyword>
<comment type="similarity">
    <text evidence="1 10">Belongs to the precorrin methyltransferase family.</text>
</comment>
<evidence type="ECO:0000256" key="1">
    <source>
        <dbReference type="ARBA" id="ARBA00005879"/>
    </source>
</evidence>
<keyword evidence="7" id="KW-0627">Porphyrin biosynthesis</keyword>